<feature type="non-terminal residue" evidence="1">
    <location>
        <position position="52"/>
    </location>
</feature>
<organism evidence="1 2">
    <name type="scientific">Datura stramonium</name>
    <name type="common">Jimsonweed</name>
    <name type="synonym">Common thornapple</name>
    <dbReference type="NCBI Taxonomy" id="4076"/>
    <lineage>
        <taxon>Eukaryota</taxon>
        <taxon>Viridiplantae</taxon>
        <taxon>Streptophyta</taxon>
        <taxon>Embryophyta</taxon>
        <taxon>Tracheophyta</taxon>
        <taxon>Spermatophyta</taxon>
        <taxon>Magnoliopsida</taxon>
        <taxon>eudicotyledons</taxon>
        <taxon>Gunneridae</taxon>
        <taxon>Pentapetalae</taxon>
        <taxon>asterids</taxon>
        <taxon>lamiids</taxon>
        <taxon>Solanales</taxon>
        <taxon>Solanaceae</taxon>
        <taxon>Solanoideae</taxon>
        <taxon>Datureae</taxon>
        <taxon>Datura</taxon>
    </lineage>
</organism>
<dbReference type="Proteomes" id="UP000823775">
    <property type="component" value="Unassembled WGS sequence"/>
</dbReference>
<reference evidence="1 2" key="1">
    <citation type="journal article" date="2021" name="BMC Genomics">
        <title>Datura genome reveals duplications of psychoactive alkaloid biosynthetic genes and high mutation rate following tissue culture.</title>
        <authorList>
            <person name="Rajewski A."/>
            <person name="Carter-House D."/>
            <person name="Stajich J."/>
            <person name="Litt A."/>
        </authorList>
    </citation>
    <scope>NUCLEOTIDE SEQUENCE [LARGE SCALE GENOMIC DNA]</scope>
    <source>
        <strain evidence="1">AR-01</strain>
    </source>
</reference>
<comment type="caution">
    <text evidence="1">The sequence shown here is derived from an EMBL/GenBank/DDBJ whole genome shotgun (WGS) entry which is preliminary data.</text>
</comment>
<keyword evidence="2" id="KW-1185">Reference proteome</keyword>
<gene>
    <name evidence="1" type="ORF">HAX54_045477</name>
</gene>
<sequence>MASLWYDILKVRYPLLHLKEQKSYLSFMASQGTTTPGFILEKQNPYLLHDLA</sequence>
<dbReference type="EMBL" id="JACEIK010007043">
    <property type="protein sequence ID" value="MCE3049656.1"/>
    <property type="molecule type" value="Genomic_DNA"/>
</dbReference>
<name>A0ABS8WFT2_DATST</name>
<proteinExistence type="predicted"/>
<evidence type="ECO:0000313" key="2">
    <source>
        <dbReference type="Proteomes" id="UP000823775"/>
    </source>
</evidence>
<protein>
    <submittedName>
        <fullName evidence="1">Uncharacterized protein</fullName>
    </submittedName>
</protein>
<accession>A0ABS8WFT2</accession>
<evidence type="ECO:0000313" key="1">
    <source>
        <dbReference type="EMBL" id="MCE3049656.1"/>
    </source>
</evidence>